<evidence type="ECO:0000256" key="3">
    <source>
        <dbReference type="ARBA" id="ARBA00022694"/>
    </source>
</evidence>
<dbReference type="PROSITE" id="PS00198">
    <property type="entry name" value="4FE4S_FER_1"/>
    <property type="match status" value="1"/>
</dbReference>
<keyword evidence="5" id="KW-0671">Queuosine biosynthesis</keyword>
<dbReference type="GO" id="GO:0008616">
    <property type="term" value="P:tRNA queuosine(34) biosynthetic process"/>
    <property type="evidence" value="ECO:0007669"/>
    <property type="project" value="UniProtKB-KW"/>
</dbReference>
<dbReference type="Proteomes" id="UP000228711">
    <property type="component" value="Unassembled WGS sequence"/>
</dbReference>
<dbReference type="PROSITE" id="PS51379">
    <property type="entry name" value="4FE4S_FER_2"/>
    <property type="match status" value="1"/>
</dbReference>
<proteinExistence type="predicted"/>
<evidence type="ECO:0000313" key="10">
    <source>
        <dbReference type="EMBL" id="PIS41845.1"/>
    </source>
</evidence>
<dbReference type="Pfam" id="PF13484">
    <property type="entry name" value="Fer4_16"/>
    <property type="match status" value="1"/>
</dbReference>
<dbReference type="InterPro" id="IPR013542">
    <property type="entry name" value="QueG_DUF1730"/>
</dbReference>
<dbReference type="InterPro" id="IPR017896">
    <property type="entry name" value="4Fe4S_Fe-S-bd"/>
</dbReference>
<organism evidence="10 11">
    <name type="scientific">Candidatus Kerfeldbacteria bacterium CG08_land_8_20_14_0_20_42_7</name>
    <dbReference type="NCBI Taxonomy" id="2014245"/>
    <lineage>
        <taxon>Bacteria</taxon>
        <taxon>Candidatus Kerfeldiibacteriota</taxon>
    </lineage>
</organism>
<evidence type="ECO:0000256" key="4">
    <source>
        <dbReference type="ARBA" id="ARBA00022723"/>
    </source>
</evidence>
<dbReference type="PANTHER" id="PTHR30002">
    <property type="entry name" value="EPOXYQUEUOSINE REDUCTASE"/>
    <property type="match status" value="1"/>
</dbReference>
<evidence type="ECO:0000259" key="9">
    <source>
        <dbReference type="PROSITE" id="PS51379"/>
    </source>
</evidence>
<feature type="non-terminal residue" evidence="10">
    <location>
        <position position="337"/>
    </location>
</feature>
<dbReference type="InterPro" id="IPR017900">
    <property type="entry name" value="4Fe4S_Fe_S_CS"/>
</dbReference>
<protein>
    <submittedName>
        <fullName evidence="10">tRNA epoxyqueuosine(34) reductase QueG</fullName>
    </submittedName>
</protein>
<dbReference type="GO" id="GO:0052693">
    <property type="term" value="F:epoxyqueuosine reductase activity"/>
    <property type="evidence" value="ECO:0007669"/>
    <property type="project" value="TreeGrafter"/>
</dbReference>
<dbReference type="PANTHER" id="PTHR30002:SF4">
    <property type="entry name" value="EPOXYQUEUOSINE REDUCTASE"/>
    <property type="match status" value="1"/>
</dbReference>
<keyword evidence="1" id="KW-0004">4Fe-4S</keyword>
<keyword evidence="4" id="KW-0479">Metal-binding</keyword>
<sequence>MITADDLVMRAGELGLELLGVAPVAPVKDKNLDVWIASGKNADMNWIARSQKKRNDPSLVLAGAQSMVIVALNYFQGNPPPEIVQDPSRGLIARYAWYPEYHDVLKKKLEELVAYLRQEYKKYFSYKIYVDTGPILERFWAQKSGLGFIGKNSNLIFWKYGSYVFLGEVLLDIALPEIMQHSIGSCGTCAACIDACPTHAIVQPKVVDARNCVSYLTIEHKGVIAKELRPCLGNRIFGCDICQEVCPWNSKAKQVGNLPLPDWNVWAPKLADAVLMTDADFRSTYAHSPVLRAKHKGFIRNVAVALGNWGTNEAFAALTRAKKLHHDSLIQEHIDWA</sequence>
<feature type="domain" description="4Fe-4S ferredoxin-type" evidence="9">
    <location>
        <begin position="177"/>
        <end position="206"/>
    </location>
</feature>
<comment type="caution">
    <text evidence="10">The sequence shown here is derived from an EMBL/GenBank/DDBJ whole genome shotgun (WGS) entry which is preliminary data.</text>
</comment>
<keyword evidence="3" id="KW-0819">tRNA processing</keyword>
<name>A0A2H0YTL8_9BACT</name>
<evidence type="ECO:0000313" key="11">
    <source>
        <dbReference type="Proteomes" id="UP000228711"/>
    </source>
</evidence>
<dbReference type="InterPro" id="IPR004453">
    <property type="entry name" value="QueG"/>
</dbReference>
<evidence type="ECO:0000256" key="7">
    <source>
        <dbReference type="ARBA" id="ARBA00023004"/>
    </source>
</evidence>
<evidence type="ECO:0000256" key="8">
    <source>
        <dbReference type="ARBA" id="ARBA00023014"/>
    </source>
</evidence>
<evidence type="ECO:0000256" key="2">
    <source>
        <dbReference type="ARBA" id="ARBA00022490"/>
    </source>
</evidence>
<dbReference type="GO" id="GO:0051539">
    <property type="term" value="F:4 iron, 4 sulfur cluster binding"/>
    <property type="evidence" value="ECO:0007669"/>
    <property type="project" value="UniProtKB-KW"/>
</dbReference>
<evidence type="ECO:0000256" key="6">
    <source>
        <dbReference type="ARBA" id="ARBA00023002"/>
    </source>
</evidence>
<reference evidence="11" key="1">
    <citation type="submission" date="2017-09" db="EMBL/GenBank/DDBJ databases">
        <title>Depth-based differentiation of microbial function through sediment-hosted aquifers and enrichment of novel symbionts in the deep terrestrial subsurface.</title>
        <authorList>
            <person name="Probst A.J."/>
            <person name="Ladd B."/>
            <person name="Jarett J.K."/>
            <person name="Geller-Mcgrath D.E."/>
            <person name="Sieber C.M.K."/>
            <person name="Emerson J.B."/>
            <person name="Anantharaman K."/>
            <person name="Thomas B.C."/>
            <person name="Malmstrom R."/>
            <person name="Stieglmeier M."/>
            <person name="Klingl A."/>
            <person name="Woyke T."/>
            <person name="Ryan C.M."/>
            <person name="Banfield J.F."/>
        </authorList>
    </citation>
    <scope>NUCLEOTIDE SEQUENCE [LARGE SCALE GENOMIC DNA]</scope>
</reference>
<gene>
    <name evidence="10" type="primary">queG</name>
    <name evidence="10" type="ORF">COT25_00905</name>
</gene>
<accession>A0A2H0YTL8</accession>
<keyword evidence="7" id="KW-0408">Iron</keyword>
<dbReference type="GO" id="GO:0046872">
    <property type="term" value="F:metal ion binding"/>
    <property type="evidence" value="ECO:0007669"/>
    <property type="project" value="UniProtKB-KW"/>
</dbReference>
<dbReference type="Gene3D" id="3.30.70.20">
    <property type="match status" value="1"/>
</dbReference>
<dbReference type="NCBIfam" id="TIGR00276">
    <property type="entry name" value="tRNA epoxyqueuosine(34) reductase QueG"/>
    <property type="match status" value="1"/>
</dbReference>
<evidence type="ECO:0000256" key="5">
    <source>
        <dbReference type="ARBA" id="ARBA00022785"/>
    </source>
</evidence>
<dbReference type="AlphaFoldDB" id="A0A2H0YTL8"/>
<evidence type="ECO:0000256" key="1">
    <source>
        <dbReference type="ARBA" id="ARBA00022485"/>
    </source>
</evidence>
<keyword evidence="2" id="KW-0963">Cytoplasm</keyword>
<dbReference type="SUPFAM" id="SSF46548">
    <property type="entry name" value="alpha-helical ferredoxin"/>
    <property type="match status" value="1"/>
</dbReference>
<dbReference type="EMBL" id="PEXV01000035">
    <property type="protein sequence ID" value="PIS41845.1"/>
    <property type="molecule type" value="Genomic_DNA"/>
</dbReference>
<dbReference type="Pfam" id="PF08331">
    <property type="entry name" value="QueG_DUF1730"/>
    <property type="match status" value="1"/>
</dbReference>
<keyword evidence="8" id="KW-0411">Iron-sulfur</keyword>
<keyword evidence="6" id="KW-0560">Oxidoreductase</keyword>